<proteinExistence type="predicted"/>
<gene>
    <name evidence="1" type="ORF">VaNZ11_003396</name>
</gene>
<reference evidence="1 2" key="1">
    <citation type="journal article" date="2023" name="IScience">
        <title>Expanded male sex-determining region conserved during the evolution of homothallism in the green alga Volvox.</title>
        <authorList>
            <person name="Yamamoto K."/>
            <person name="Matsuzaki R."/>
            <person name="Mahakham W."/>
            <person name="Heman W."/>
            <person name="Sekimoto H."/>
            <person name="Kawachi M."/>
            <person name="Minakuchi Y."/>
            <person name="Toyoda A."/>
            <person name="Nozaki H."/>
        </authorList>
    </citation>
    <scope>NUCLEOTIDE SEQUENCE [LARGE SCALE GENOMIC DNA]</scope>
    <source>
        <strain evidence="1 2">NIES-4468</strain>
    </source>
</reference>
<dbReference type="Proteomes" id="UP001165090">
    <property type="component" value="Unassembled WGS sequence"/>
</dbReference>
<evidence type="ECO:0000313" key="1">
    <source>
        <dbReference type="EMBL" id="GLI61122.1"/>
    </source>
</evidence>
<evidence type="ECO:0000313" key="2">
    <source>
        <dbReference type="Proteomes" id="UP001165090"/>
    </source>
</evidence>
<comment type="caution">
    <text evidence="1">The sequence shown here is derived from an EMBL/GenBank/DDBJ whole genome shotgun (WGS) entry which is preliminary data.</text>
</comment>
<dbReference type="EMBL" id="BSDZ01000009">
    <property type="protein sequence ID" value="GLI61122.1"/>
    <property type="molecule type" value="Genomic_DNA"/>
</dbReference>
<accession>A0ABQ5RU72</accession>
<sequence>MTRVADVPPQKIDTGLPRLWRSGQSISFLLFRHLIITLPDSTRPHPLTDHAKTPLLRLLFTAVCKPYVRRMRAWLYNPLEGALPPSTDTADVSSLHGSAATAAYGSGAADAIA</sequence>
<protein>
    <submittedName>
        <fullName evidence="1">Uncharacterized protein</fullName>
    </submittedName>
</protein>
<name>A0ABQ5RU72_9CHLO</name>
<keyword evidence="2" id="KW-1185">Reference proteome</keyword>
<organism evidence="1 2">
    <name type="scientific">Volvox africanus</name>
    <dbReference type="NCBI Taxonomy" id="51714"/>
    <lineage>
        <taxon>Eukaryota</taxon>
        <taxon>Viridiplantae</taxon>
        <taxon>Chlorophyta</taxon>
        <taxon>core chlorophytes</taxon>
        <taxon>Chlorophyceae</taxon>
        <taxon>CS clade</taxon>
        <taxon>Chlamydomonadales</taxon>
        <taxon>Volvocaceae</taxon>
        <taxon>Volvox</taxon>
    </lineage>
</organism>